<dbReference type="EMBL" id="VSSQ01008531">
    <property type="protein sequence ID" value="MPM39126.1"/>
    <property type="molecule type" value="Genomic_DNA"/>
</dbReference>
<dbReference type="InterPro" id="IPR046335">
    <property type="entry name" value="LacI/GalR-like_sensor"/>
</dbReference>
<gene>
    <name evidence="5" type="primary">lacI_4</name>
    <name evidence="5" type="ORF">SDC9_85758</name>
</gene>
<keyword evidence="1" id="KW-0805">Transcription regulation</keyword>
<evidence type="ECO:0000256" key="2">
    <source>
        <dbReference type="ARBA" id="ARBA00023125"/>
    </source>
</evidence>
<evidence type="ECO:0000256" key="3">
    <source>
        <dbReference type="ARBA" id="ARBA00023163"/>
    </source>
</evidence>
<accession>A0A644ZE40</accession>
<keyword evidence="3" id="KW-0804">Transcription</keyword>
<dbReference type="InterPro" id="IPR028082">
    <property type="entry name" value="Peripla_BP_I"/>
</dbReference>
<proteinExistence type="predicted"/>
<dbReference type="AlphaFoldDB" id="A0A644ZE40"/>
<dbReference type="PANTHER" id="PTHR30146:SF109">
    <property type="entry name" value="HTH-TYPE TRANSCRIPTIONAL REGULATOR GALS"/>
    <property type="match status" value="1"/>
</dbReference>
<organism evidence="5">
    <name type="scientific">bioreactor metagenome</name>
    <dbReference type="NCBI Taxonomy" id="1076179"/>
    <lineage>
        <taxon>unclassified sequences</taxon>
        <taxon>metagenomes</taxon>
        <taxon>ecological metagenomes</taxon>
    </lineage>
</organism>
<comment type="caution">
    <text evidence="5">The sequence shown here is derived from an EMBL/GenBank/DDBJ whole genome shotgun (WGS) entry which is preliminary data.</text>
</comment>
<sequence length="86" mass="9464">MAQGVLRALHEAGRRVPQDVSVVGFDDLMAEWLWPPLTTVAQDFVTIGRELVSALIEQLDEPDTSVTKRILVPTRLVVRASTGPAR</sequence>
<name>A0A644ZE40_9ZZZZ</name>
<dbReference type="GO" id="GO:0003700">
    <property type="term" value="F:DNA-binding transcription factor activity"/>
    <property type="evidence" value="ECO:0007669"/>
    <property type="project" value="TreeGrafter"/>
</dbReference>
<dbReference type="Pfam" id="PF13377">
    <property type="entry name" value="Peripla_BP_3"/>
    <property type="match status" value="1"/>
</dbReference>
<dbReference type="GO" id="GO:0000976">
    <property type="term" value="F:transcription cis-regulatory region binding"/>
    <property type="evidence" value="ECO:0007669"/>
    <property type="project" value="TreeGrafter"/>
</dbReference>
<dbReference type="PANTHER" id="PTHR30146">
    <property type="entry name" value="LACI-RELATED TRANSCRIPTIONAL REPRESSOR"/>
    <property type="match status" value="1"/>
</dbReference>
<evidence type="ECO:0000259" key="4">
    <source>
        <dbReference type="Pfam" id="PF13377"/>
    </source>
</evidence>
<dbReference type="SUPFAM" id="SSF53822">
    <property type="entry name" value="Periplasmic binding protein-like I"/>
    <property type="match status" value="1"/>
</dbReference>
<keyword evidence="2" id="KW-0238">DNA-binding</keyword>
<feature type="domain" description="Transcriptional regulator LacI/GalR-like sensor" evidence="4">
    <location>
        <begin position="1"/>
        <end position="82"/>
    </location>
</feature>
<reference evidence="5" key="1">
    <citation type="submission" date="2019-08" db="EMBL/GenBank/DDBJ databases">
        <authorList>
            <person name="Kucharzyk K."/>
            <person name="Murdoch R.W."/>
            <person name="Higgins S."/>
            <person name="Loffler F."/>
        </authorList>
    </citation>
    <scope>NUCLEOTIDE SEQUENCE</scope>
</reference>
<evidence type="ECO:0000313" key="5">
    <source>
        <dbReference type="EMBL" id="MPM39126.1"/>
    </source>
</evidence>
<evidence type="ECO:0000256" key="1">
    <source>
        <dbReference type="ARBA" id="ARBA00023015"/>
    </source>
</evidence>
<protein>
    <submittedName>
        <fullName evidence="5">Lactose operon repressor</fullName>
    </submittedName>
</protein>
<dbReference type="Gene3D" id="3.40.50.2300">
    <property type="match status" value="1"/>
</dbReference>